<name>A0ABN8QLA8_9CNID</name>
<dbReference type="Pfam" id="PF00001">
    <property type="entry name" value="7tm_1"/>
    <property type="match status" value="1"/>
</dbReference>
<dbReference type="SUPFAM" id="SSF81321">
    <property type="entry name" value="Family A G protein-coupled receptor-like"/>
    <property type="match status" value="1"/>
</dbReference>
<comment type="subcellular location">
    <subcellularLocation>
        <location evidence="1">Membrane</location>
    </subcellularLocation>
</comment>
<evidence type="ECO:0000313" key="8">
    <source>
        <dbReference type="Proteomes" id="UP001159405"/>
    </source>
</evidence>
<dbReference type="CDD" id="cd00637">
    <property type="entry name" value="7tm_classA_rhodopsin-like"/>
    <property type="match status" value="1"/>
</dbReference>
<evidence type="ECO:0000256" key="4">
    <source>
        <dbReference type="ARBA" id="ARBA00023136"/>
    </source>
</evidence>
<evidence type="ECO:0000313" key="7">
    <source>
        <dbReference type="EMBL" id="CAH3166708.1"/>
    </source>
</evidence>
<keyword evidence="2 5" id="KW-0812">Transmembrane</keyword>
<accession>A0ABN8QLA8</accession>
<feature type="non-terminal residue" evidence="7">
    <location>
        <position position="94"/>
    </location>
</feature>
<dbReference type="PROSITE" id="PS00237">
    <property type="entry name" value="G_PROTEIN_RECEP_F1_1"/>
    <property type="match status" value="1"/>
</dbReference>
<dbReference type="EMBL" id="CALNXK010000138">
    <property type="protein sequence ID" value="CAH3166708.1"/>
    <property type="molecule type" value="Genomic_DNA"/>
</dbReference>
<sequence length="94" mass="10698">CKLLVIVEVLKMVSSITLTVLAAERYHAVLKPLRAGLRLNEDNIKKAVAYIWIASVVISVILYCYTRLIKGLYFKEKHPAIDRETTAEKKKLVI</sequence>
<evidence type="ECO:0000256" key="1">
    <source>
        <dbReference type="ARBA" id="ARBA00004370"/>
    </source>
</evidence>
<evidence type="ECO:0000259" key="6">
    <source>
        <dbReference type="PROSITE" id="PS50262"/>
    </source>
</evidence>
<evidence type="ECO:0000256" key="3">
    <source>
        <dbReference type="ARBA" id="ARBA00022989"/>
    </source>
</evidence>
<comment type="caution">
    <text evidence="7">The sequence shown here is derived from an EMBL/GenBank/DDBJ whole genome shotgun (WGS) entry which is preliminary data.</text>
</comment>
<dbReference type="PROSITE" id="PS50262">
    <property type="entry name" value="G_PROTEIN_RECEP_F1_2"/>
    <property type="match status" value="1"/>
</dbReference>
<evidence type="ECO:0000256" key="5">
    <source>
        <dbReference type="SAM" id="Phobius"/>
    </source>
</evidence>
<dbReference type="Gene3D" id="1.20.1070.10">
    <property type="entry name" value="Rhodopsin 7-helix transmembrane proteins"/>
    <property type="match status" value="1"/>
</dbReference>
<dbReference type="InterPro" id="IPR000276">
    <property type="entry name" value="GPCR_Rhodpsn"/>
</dbReference>
<keyword evidence="3 5" id="KW-1133">Transmembrane helix</keyword>
<feature type="transmembrane region" description="Helical" evidence="5">
    <location>
        <begin position="47"/>
        <end position="65"/>
    </location>
</feature>
<keyword evidence="4 5" id="KW-0472">Membrane</keyword>
<proteinExistence type="predicted"/>
<feature type="non-terminal residue" evidence="7">
    <location>
        <position position="1"/>
    </location>
</feature>
<keyword evidence="8" id="KW-1185">Reference proteome</keyword>
<reference evidence="7 8" key="1">
    <citation type="submission" date="2022-05" db="EMBL/GenBank/DDBJ databases">
        <authorList>
            <consortium name="Genoscope - CEA"/>
            <person name="William W."/>
        </authorList>
    </citation>
    <scope>NUCLEOTIDE SEQUENCE [LARGE SCALE GENOMIC DNA]</scope>
</reference>
<dbReference type="Proteomes" id="UP001159405">
    <property type="component" value="Unassembled WGS sequence"/>
</dbReference>
<feature type="domain" description="G-protein coupled receptors family 1 profile" evidence="6">
    <location>
        <begin position="1"/>
        <end position="94"/>
    </location>
</feature>
<evidence type="ECO:0000256" key="2">
    <source>
        <dbReference type="ARBA" id="ARBA00022692"/>
    </source>
</evidence>
<organism evidence="7 8">
    <name type="scientific">Porites lobata</name>
    <dbReference type="NCBI Taxonomy" id="104759"/>
    <lineage>
        <taxon>Eukaryota</taxon>
        <taxon>Metazoa</taxon>
        <taxon>Cnidaria</taxon>
        <taxon>Anthozoa</taxon>
        <taxon>Hexacorallia</taxon>
        <taxon>Scleractinia</taxon>
        <taxon>Fungiina</taxon>
        <taxon>Poritidae</taxon>
        <taxon>Porites</taxon>
    </lineage>
</organism>
<protein>
    <recommendedName>
        <fullName evidence="6">G-protein coupled receptors family 1 profile domain-containing protein</fullName>
    </recommendedName>
</protein>
<dbReference type="InterPro" id="IPR017452">
    <property type="entry name" value="GPCR_Rhodpsn_7TM"/>
</dbReference>
<gene>
    <name evidence="7" type="ORF">PLOB_00007900</name>
</gene>